<feature type="binding site" evidence="11">
    <location>
        <begin position="314"/>
        <end position="316"/>
    </location>
    <ligand>
        <name>substrate</name>
    </ligand>
</feature>
<reference evidence="14 15" key="1">
    <citation type="submission" date="2019-11" db="EMBL/GenBank/DDBJ databases">
        <title>Bacillus idriensis genome.</title>
        <authorList>
            <person name="Konopka E.N."/>
            <person name="Newman J.D."/>
        </authorList>
    </citation>
    <scope>NUCLEOTIDE SEQUENCE [LARGE SCALE GENOMIC DNA]</scope>
    <source>
        <strain evidence="14 15">DSM 19097</strain>
    </source>
</reference>
<feature type="binding site" evidence="11">
    <location>
        <position position="147"/>
    </location>
    <ligand>
        <name>substrate</name>
    </ligand>
</feature>
<evidence type="ECO:0000256" key="11">
    <source>
        <dbReference type="PIRSR" id="PIRSR038994-2"/>
    </source>
</evidence>
<dbReference type="GO" id="GO:0006046">
    <property type="term" value="P:N-acetylglucosamine catabolic process"/>
    <property type="evidence" value="ECO:0007669"/>
    <property type="project" value="TreeGrafter"/>
</dbReference>
<feature type="binding site" evidence="12">
    <location>
        <position position="202"/>
    </location>
    <ligand>
        <name>Zn(2+)</name>
        <dbReference type="ChEBI" id="CHEBI:29105"/>
    </ligand>
</feature>
<name>A0A6I2M8C1_9BACI</name>
<comment type="catalytic activity">
    <reaction evidence="7">
        <text>N-acetyl-D-glucosamine 6-phosphate + H2O = D-glucosamine 6-phosphate + acetate</text>
        <dbReference type="Rhea" id="RHEA:22936"/>
        <dbReference type="ChEBI" id="CHEBI:15377"/>
        <dbReference type="ChEBI" id="CHEBI:30089"/>
        <dbReference type="ChEBI" id="CHEBI:57513"/>
        <dbReference type="ChEBI" id="CHEBI:58725"/>
        <dbReference type="EC" id="3.5.1.25"/>
    </reaction>
</comment>
<comment type="caution">
    <text evidence="14">The sequence shown here is derived from an EMBL/GenBank/DDBJ whole genome shotgun (WGS) entry which is preliminary data.</text>
</comment>
<organism evidence="14 15">
    <name type="scientific">Metabacillus idriensis</name>
    <dbReference type="NCBI Taxonomy" id="324768"/>
    <lineage>
        <taxon>Bacteria</taxon>
        <taxon>Bacillati</taxon>
        <taxon>Bacillota</taxon>
        <taxon>Bacilli</taxon>
        <taxon>Bacillales</taxon>
        <taxon>Bacillaceae</taxon>
        <taxon>Metabacillus</taxon>
    </lineage>
</organism>
<evidence type="ECO:0000256" key="4">
    <source>
        <dbReference type="ARBA" id="ARBA00022723"/>
    </source>
</evidence>
<feature type="domain" description="Amidohydrolase-related" evidence="13">
    <location>
        <begin position="57"/>
        <end position="386"/>
    </location>
</feature>
<dbReference type="AlphaFoldDB" id="A0A6I2M8C1"/>
<evidence type="ECO:0000256" key="10">
    <source>
        <dbReference type="PIRSR" id="PIRSR038994-1"/>
    </source>
</evidence>
<evidence type="ECO:0000256" key="12">
    <source>
        <dbReference type="PIRSR" id="PIRSR038994-3"/>
    </source>
</evidence>
<sequence length="394" mass="42267">MPKTYLTNAKLYTGEVVFQNGFILIENNKIFAAGDLAEMPEPAADDKVINLKGKASILPGFIDIHIHGADGADVMDATKEAILTMSRALPKEGTTSFLATTMTADRSQITDALKNAAEYIERENNEGAEVLGIHLEGPFLNPKRAGAQAPGNIIEPSCDLFDKWLEEANNHIKLVTLAPERKNGYDLAQHLTSAGITASIGHSDAVYAEVEKAVESGVNHATHLFNGMRGIHHREPGVAGTVLMMDEVKTEMIVDGIHIAPEMVKFAYKVKGSEGTILITDSMRAKGLGAGKYDLGGQAVTVDADRATLADGTLAGSILTFRDAAVNMMDYTGCSLEEIVKMSSVNPAKQIGVYDRKGSLSTGKDADFVVLDENCEVLMTFCRGKISFTGSVEQ</sequence>
<dbReference type="Gene3D" id="3.20.20.140">
    <property type="entry name" value="Metal-dependent hydrolases"/>
    <property type="match status" value="1"/>
</dbReference>
<feature type="binding site" evidence="11">
    <location>
        <position position="258"/>
    </location>
    <ligand>
        <name>substrate</name>
    </ligand>
</feature>
<dbReference type="InterPro" id="IPR011059">
    <property type="entry name" value="Metal-dep_hydrolase_composite"/>
</dbReference>
<feature type="binding site" evidence="11">
    <location>
        <position position="234"/>
    </location>
    <ligand>
        <name>substrate</name>
    </ligand>
</feature>
<feature type="binding site" evidence="12">
    <location>
        <position position="136"/>
    </location>
    <ligand>
        <name>Zn(2+)</name>
        <dbReference type="ChEBI" id="CHEBI:29105"/>
    </ligand>
</feature>
<dbReference type="SUPFAM" id="SSF51556">
    <property type="entry name" value="Metallo-dependent hydrolases"/>
    <property type="match status" value="1"/>
</dbReference>
<evidence type="ECO:0000256" key="3">
    <source>
        <dbReference type="ARBA" id="ARBA00018029"/>
    </source>
</evidence>
<dbReference type="GO" id="GO:0046872">
    <property type="term" value="F:metal ion binding"/>
    <property type="evidence" value="ECO:0007669"/>
    <property type="project" value="UniProtKB-KW"/>
</dbReference>
<feature type="active site" description="Proton donor/acceptor" evidence="10">
    <location>
        <position position="281"/>
    </location>
</feature>
<dbReference type="InterPro" id="IPR006680">
    <property type="entry name" value="Amidohydro-rel"/>
</dbReference>
<evidence type="ECO:0000256" key="1">
    <source>
        <dbReference type="ARBA" id="ARBA00010716"/>
    </source>
</evidence>
<feature type="binding site" evidence="12">
    <location>
        <position position="223"/>
    </location>
    <ligand>
        <name>Zn(2+)</name>
        <dbReference type="ChEBI" id="CHEBI:29105"/>
    </ligand>
</feature>
<dbReference type="Proteomes" id="UP000441585">
    <property type="component" value="Unassembled WGS sequence"/>
</dbReference>
<dbReference type="InterPro" id="IPR032466">
    <property type="entry name" value="Metal_Hydrolase"/>
</dbReference>
<dbReference type="SUPFAM" id="SSF51338">
    <property type="entry name" value="Composite domain of metallo-dependent hydrolases"/>
    <property type="match status" value="1"/>
</dbReference>
<dbReference type="PANTHER" id="PTHR11113:SF14">
    <property type="entry name" value="N-ACETYLGLUCOSAMINE-6-PHOSPHATE DEACETYLASE"/>
    <property type="match status" value="1"/>
</dbReference>
<evidence type="ECO:0000256" key="5">
    <source>
        <dbReference type="ARBA" id="ARBA00022801"/>
    </source>
</evidence>
<dbReference type="RefSeq" id="WP_154318056.1">
    <property type="nucleotide sequence ID" value="NZ_CAJGAA010000001.1"/>
</dbReference>
<dbReference type="CDD" id="cd00854">
    <property type="entry name" value="NagA"/>
    <property type="match status" value="1"/>
</dbReference>
<evidence type="ECO:0000256" key="7">
    <source>
        <dbReference type="ARBA" id="ARBA00047647"/>
    </source>
</evidence>
<dbReference type="PIRSF" id="PIRSF038994">
    <property type="entry name" value="NagA"/>
    <property type="match status" value="1"/>
</dbReference>
<evidence type="ECO:0000313" key="15">
    <source>
        <dbReference type="Proteomes" id="UP000441585"/>
    </source>
</evidence>
<dbReference type="Gene3D" id="2.30.40.10">
    <property type="entry name" value="Urease, subunit C, domain 1"/>
    <property type="match status" value="1"/>
</dbReference>
<comment type="similarity">
    <text evidence="1 9">Belongs to the metallo-dependent hydrolases superfamily. NagA family.</text>
</comment>
<protein>
    <recommendedName>
        <fullName evidence="3">N-acetylglucosamine-6-phosphate deacetylase</fullName>
        <ecNumber evidence="2">3.5.1.25</ecNumber>
    </recommendedName>
</protein>
<gene>
    <name evidence="14" type="primary">nagA</name>
    <name evidence="14" type="ORF">GJU41_04120</name>
</gene>
<evidence type="ECO:0000256" key="2">
    <source>
        <dbReference type="ARBA" id="ARBA00011899"/>
    </source>
</evidence>
<evidence type="ECO:0000313" key="14">
    <source>
        <dbReference type="EMBL" id="MRX53146.1"/>
    </source>
</evidence>
<dbReference type="GO" id="GO:0008448">
    <property type="term" value="F:N-acetylglucosamine-6-phosphate deacetylase activity"/>
    <property type="evidence" value="ECO:0007669"/>
    <property type="project" value="UniProtKB-EC"/>
</dbReference>
<dbReference type="PANTHER" id="PTHR11113">
    <property type="entry name" value="N-ACETYLGLUCOSAMINE-6-PHOSPHATE DEACETYLASE"/>
    <property type="match status" value="1"/>
</dbReference>
<evidence type="ECO:0000259" key="13">
    <source>
        <dbReference type="Pfam" id="PF01979"/>
    </source>
</evidence>
<dbReference type="NCBIfam" id="TIGR00221">
    <property type="entry name" value="nagA"/>
    <property type="match status" value="1"/>
</dbReference>
<keyword evidence="4 12" id="KW-0479">Metal-binding</keyword>
<proteinExistence type="inferred from homology"/>
<keyword evidence="6 9" id="KW-0119">Carbohydrate metabolism</keyword>
<evidence type="ECO:0000256" key="6">
    <source>
        <dbReference type="ARBA" id="ARBA00023277"/>
    </source>
</evidence>
<dbReference type="Pfam" id="PF01979">
    <property type="entry name" value="Amidohydro_1"/>
    <property type="match status" value="1"/>
</dbReference>
<keyword evidence="15" id="KW-1185">Reference proteome</keyword>
<keyword evidence="5 9" id="KW-0378">Hydrolase</keyword>
<accession>A0A6I2M8C1</accession>
<comment type="cofactor">
    <cofactor evidence="12">
        <name>a divalent metal cation</name>
        <dbReference type="ChEBI" id="CHEBI:60240"/>
    </cofactor>
    <text evidence="12">Binds 1 divalent metal cation per subunit.</text>
</comment>
<comment type="pathway">
    <text evidence="8">Amino-sugar metabolism; N-acetylneuraminate degradation; D-fructose 6-phosphate from N-acetylneuraminate: step 4/5.</text>
</comment>
<feature type="binding site" evidence="11">
    <location>
        <begin position="226"/>
        <end position="227"/>
    </location>
    <ligand>
        <name>substrate</name>
    </ligand>
</feature>
<dbReference type="EMBL" id="WKKF01000001">
    <property type="protein sequence ID" value="MRX53146.1"/>
    <property type="molecule type" value="Genomic_DNA"/>
</dbReference>
<evidence type="ECO:0000256" key="9">
    <source>
        <dbReference type="PIRNR" id="PIRNR038994"/>
    </source>
</evidence>
<dbReference type="FunFam" id="3.20.20.140:FF:000004">
    <property type="entry name" value="N-acetylglucosamine-6-phosphate deacetylase"/>
    <property type="match status" value="1"/>
</dbReference>
<dbReference type="InterPro" id="IPR003764">
    <property type="entry name" value="GlcNAc_6-P_deAcase"/>
</dbReference>
<evidence type="ECO:0000256" key="8">
    <source>
        <dbReference type="ARBA" id="ARBA00060590"/>
    </source>
</evidence>
<dbReference type="EC" id="3.5.1.25" evidence="2"/>